<dbReference type="EMBL" id="SMAI01000002">
    <property type="protein sequence ID" value="TCT06590.1"/>
    <property type="molecule type" value="Genomic_DNA"/>
</dbReference>
<dbReference type="GO" id="GO:0006096">
    <property type="term" value="P:glycolytic process"/>
    <property type="evidence" value="ECO:0007669"/>
    <property type="project" value="InterPro"/>
</dbReference>
<dbReference type="OrthoDB" id="9800595at2"/>
<protein>
    <submittedName>
        <fullName evidence="4">Glucokinase</fullName>
    </submittedName>
</protein>
<dbReference type="Gene3D" id="3.40.367.20">
    <property type="match status" value="1"/>
</dbReference>
<keyword evidence="2 4" id="KW-0418">Kinase</keyword>
<dbReference type="Gene3D" id="3.30.420.40">
    <property type="match status" value="1"/>
</dbReference>
<keyword evidence="5" id="KW-1185">Reference proteome</keyword>
<gene>
    <name evidence="4" type="ORF">EDC64_10267</name>
</gene>
<dbReference type="GO" id="GO:0005829">
    <property type="term" value="C:cytosol"/>
    <property type="evidence" value="ECO:0007669"/>
    <property type="project" value="TreeGrafter"/>
</dbReference>
<name>A0A4R3M0N5_9HYPH</name>
<proteinExistence type="inferred from homology"/>
<dbReference type="InterPro" id="IPR050201">
    <property type="entry name" value="Bacterial_glucokinase"/>
</dbReference>
<accession>A0A4R3M0N5</accession>
<dbReference type="GO" id="GO:0005536">
    <property type="term" value="F:D-glucose binding"/>
    <property type="evidence" value="ECO:0007669"/>
    <property type="project" value="InterPro"/>
</dbReference>
<dbReference type="Pfam" id="PF02685">
    <property type="entry name" value="Glucokinase"/>
    <property type="match status" value="1"/>
</dbReference>
<organism evidence="4 5">
    <name type="scientific">Aquabacter spiritensis</name>
    <dbReference type="NCBI Taxonomy" id="933073"/>
    <lineage>
        <taxon>Bacteria</taxon>
        <taxon>Pseudomonadati</taxon>
        <taxon>Pseudomonadota</taxon>
        <taxon>Alphaproteobacteria</taxon>
        <taxon>Hyphomicrobiales</taxon>
        <taxon>Xanthobacteraceae</taxon>
        <taxon>Aquabacter</taxon>
    </lineage>
</organism>
<dbReference type="GO" id="GO:0004340">
    <property type="term" value="F:glucokinase activity"/>
    <property type="evidence" value="ECO:0007669"/>
    <property type="project" value="InterPro"/>
</dbReference>
<dbReference type="SUPFAM" id="SSF53067">
    <property type="entry name" value="Actin-like ATPase domain"/>
    <property type="match status" value="1"/>
</dbReference>
<dbReference type="GO" id="GO:0005524">
    <property type="term" value="F:ATP binding"/>
    <property type="evidence" value="ECO:0007669"/>
    <property type="project" value="InterPro"/>
</dbReference>
<keyword evidence="1" id="KW-0808">Transferase</keyword>
<comment type="similarity">
    <text evidence="3">Belongs to the bacterial glucokinase family.</text>
</comment>
<evidence type="ECO:0000313" key="5">
    <source>
        <dbReference type="Proteomes" id="UP000294664"/>
    </source>
</evidence>
<sequence length="315" mass="32627">MAPTILLADIGGTTTRIARAGRDGAPFDVRMEANDGYGGLEELFGAYLATLGAERPRAGVFAIAGPVDGDDIRMTNRSWSFNRPALARALGLDALAILNDFAALAHGIPTLGREHLVRVGAGHDVPGAPILVCGPGTGLGTATLLPRRDGTGFDVLPGEGGHVRLGAVTADEARVIAHLVRDLGPVSVEHVVSGPGLVRLHRILSGETASSHAIIQAALGGHRRELDTCHVFLRVLGRIAGDFCLLTMARGGVFIAGGVGAAMAPLFAGSPFRAAFEDHPPYHEHLANVRVEVVVHPTPGLAGAAEVGRRLLAAD</sequence>
<evidence type="ECO:0000256" key="1">
    <source>
        <dbReference type="ARBA" id="ARBA00022679"/>
    </source>
</evidence>
<reference evidence="4 5" key="1">
    <citation type="submission" date="2019-03" db="EMBL/GenBank/DDBJ databases">
        <title>Genomic Encyclopedia of Type Strains, Phase IV (KMG-IV): sequencing the most valuable type-strain genomes for metagenomic binning, comparative biology and taxonomic classification.</title>
        <authorList>
            <person name="Goeker M."/>
        </authorList>
    </citation>
    <scope>NUCLEOTIDE SEQUENCE [LARGE SCALE GENOMIC DNA]</scope>
    <source>
        <strain evidence="4 5">DSM 9035</strain>
    </source>
</reference>
<dbReference type="PANTHER" id="PTHR47690">
    <property type="entry name" value="GLUCOKINASE"/>
    <property type="match status" value="1"/>
</dbReference>
<dbReference type="PANTHER" id="PTHR47690:SF1">
    <property type="entry name" value="GLUCOKINASE"/>
    <property type="match status" value="1"/>
</dbReference>
<evidence type="ECO:0000313" key="4">
    <source>
        <dbReference type="EMBL" id="TCT06590.1"/>
    </source>
</evidence>
<dbReference type="Proteomes" id="UP000294664">
    <property type="component" value="Unassembled WGS sequence"/>
</dbReference>
<dbReference type="AlphaFoldDB" id="A0A4R3M0N5"/>
<dbReference type="InterPro" id="IPR043129">
    <property type="entry name" value="ATPase_NBD"/>
</dbReference>
<dbReference type="RefSeq" id="WP_132030083.1">
    <property type="nucleotide sequence ID" value="NZ_SMAI01000002.1"/>
</dbReference>
<comment type="caution">
    <text evidence="4">The sequence shown here is derived from an EMBL/GenBank/DDBJ whole genome shotgun (WGS) entry which is preliminary data.</text>
</comment>
<dbReference type="CDD" id="cd24008">
    <property type="entry name" value="ASKHA_NBD_GLK"/>
    <property type="match status" value="1"/>
</dbReference>
<evidence type="ECO:0000256" key="3">
    <source>
        <dbReference type="RuleBase" id="RU004046"/>
    </source>
</evidence>
<evidence type="ECO:0000256" key="2">
    <source>
        <dbReference type="ARBA" id="ARBA00022777"/>
    </source>
</evidence>
<dbReference type="InterPro" id="IPR003836">
    <property type="entry name" value="Glucokinase"/>
</dbReference>